<proteinExistence type="predicted"/>
<dbReference type="InterPro" id="IPR036866">
    <property type="entry name" value="RibonucZ/Hydroxyglut_hydro"/>
</dbReference>
<keyword evidence="3" id="KW-1185">Reference proteome</keyword>
<dbReference type="Pfam" id="PF00753">
    <property type="entry name" value="Lactamase_B"/>
    <property type="match status" value="1"/>
</dbReference>
<sequence>MKRISIAEGVEFLEAPQQESWLMNNGLLISGEEVIMIDGRFGEEETLAFIRENNVSRYFISHFHIDHASDAWRIAGETDCRPALNRTEYQYLQSSENMSRATGYGQAGVHKLVEEILMPRMGLQYVPSIGSYELAEIEAISKGQLLAVPAPGHSPGHYCLYAPQSNSLYTCDLGLDRFGPWYGFPHCNLNDFLTSIEKARELNAKQLFSSHRPVIREGTGEAIDRIKTIIEKRHEQVLNAWKKGRKTVKEIAQEGIFYQRTDTHGKRAVPVMCYWQESMVRCHLEYAGLHAEDSE</sequence>
<name>A0A9X4H6R0_9FIRM</name>
<dbReference type="PANTHER" id="PTHR23131">
    <property type="entry name" value="ENDORIBONUCLEASE LACTB2"/>
    <property type="match status" value="1"/>
</dbReference>
<evidence type="ECO:0000313" key="3">
    <source>
        <dbReference type="Proteomes" id="UP001154312"/>
    </source>
</evidence>
<dbReference type="InterPro" id="IPR001279">
    <property type="entry name" value="Metallo-B-lactamas"/>
</dbReference>
<comment type="caution">
    <text evidence="2">The sequence shown here is derived from an EMBL/GenBank/DDBJ whole genome shotgun (WGS) entry which is preliminary data.</text>
</comment>
<evidence type="ECO:0000259" key="1">
    <source>
        <dbReference type="SMART" id="SM00849"/>
    </source>
</evidence>
<evidence type="ECO:0000313" key="2">
    <source>
        <dbReference type="EMBL" id="MDF9409083.1"/>
    </source>
</evidence>
<dbReference type="SMART" id="SM00849">
    <property type="entry name" value="Lactamase_B"/>
    <property type="match status" value="1"/>
</dbReference>
<dbReference type="Gene3D" id="3.60.15.10">
    <property type="entry name" value="Ribonuclease Z/Hydroxyacylglutathione hydrolase-like"/>
    <property type="match status" value="1"/>
</dbReference>
<accession>A0A9X4H6R0</accession>
<dbReference type="AlphaFoldDB" id="A0A9X4H6R0"/>
<dbReference type="RefSeq" id="WP_277444506.1">
    <property type="nucleotide sequence ID" value="NZ_JAKOAV010000023.1"/>
</dbReference>
<dbReference type="Proteomes" id="UP001154312">
    <property type="component" value="Unassembled WGS sequence"/>
</dbReference>
<gene>
    <name evidence="2" type="ORF">L7E55_12060</name>
</gene>
<organism evidence="2 3">
    <name type="scientific">Pelotomaculum isophthalicicum JI</name>
    <dbReference type="NCBI Taxonomy" id="947010"/>
    <lineage>
        <taxon>Bacteria</taxon>
        <taxon>Bacillati</taxon>
        <taxon>Bacillota</taxon>
        <taxon>Clostridia</taxon>
        <taxon>Eubacteriales</taxon>
        <taxon>Desulfotomaculaceae</taxon>
        <taxon>Pelotomaculum</taxon>
    </lineage>
</organism>
<dbReference type="CDD" id="cd06262">
    <property type="entry name" value="metallo-hydrolase-like_MBL-fold"/>
    <property type="match status" value="1"/>
</dbReference>
<protein>
    <submittedName>
        <fullName evidence="2">MBL fold metallo-hydrolase</fullName>
    </submittedName>
</protein>
<dbReference type="InterPro" id="IPR050662">
    <property type="entry name" value="Sec-metab_biosynth-thioest"/>
</dbReference>
<feature type="domain" description="Metallo-beta-lactamase" evidence="1">
    <location>
        <begin position="23"/>
        <end position="211"/>
    </location>
</feature>
<dbReference type="SUPFAM" id="SSF56281">
    <property type="entry name" value="Metallo-hydrolase/oxidoreductase"/>
    <property type="match status" value="1"/>
</dbReference>
<dbReference type="EMBL" id="JAKOAV010000023">
    <property type="protein sequence ID" value="MDF9409083.1"/>
    <property type="molecule type" value="Genomic_DNA"/>
</dbReference>
<reference evidence="2" key="1">
    <citation type="submission" date="2022-02" db="EMBL/GenBank/DDBJ databases">
        <authorList>
            <person name="Leng L."/>
        </authorList>
    </citation>
    <scope>NUCLEOTIDE SEQUENCE</scope>
    <source>
        <strain evidence="2">JI</strain>
    </source>
</reference>